<dbReference type="Proteomes" id="UP000241818">
    <property type="component" value="Unassembled WGS sequence"/>
</dbReference>
<name>A0A2T3BGB1_AMORE</name>
<evidence type="ECO:0000313" key="2">
    <source>
        <dbReference type="EMBL" id="PSS28363.1"/>
    </source>
</evidence>
<feature type="chain" id="PRO_5015610800" description="Bulb-type lectin domain-containing protein" evidence="1">
    <location>
        <begin position="18"/>
        <end position="364"/>
    </location>
</feature>
<dbReference type="RefSeq" id="XP_024725888.1">
    <property type="nucleotide sequence ID" value="XM_024865490.1"/>
</dbReference>
<feature type="signal peptide" evidence="1">
    <location>
        <begin position="1"/>
        <end position="17"/>
    </location>
</feature>
<keyword evidence="1" id="KW-0732">Signal</keyword>
<dbReference type="InParanoid" id="A0A2T3BGB1"/>
<proteinExistence type="predicted"/>
<dbReference type="EMBL" id="KZ679006">
    <property type="protein sequence ID" value="PSS28363.1"/>
    <property type="molecule type" value="Genomic_DNA"/>
</dbReference>
<evidence type="ECO:0008006" key="4">
    <source>
        <dbReference type="Google" id="ProtNLM"/>
    </source>
</evidence>
<protein>
    <recommendedName>
        <fullName evidence="4">Bulb-type lectin domain-containing protein</fullName>
    </recommendedName>
</protein>
<evidence type="ECO:0000313" key="3">
    <source>
        <dbReference type="Proteomes" id="UP000241818"/>
    </source>
</evidence>
<accession>A0A2T3BGB1</accession>
<evidence type="ECO:0000256" key="1">
    <source>
        <dbReference type="SAM" id="SignalP"/>
    </source>
</evidence>
<gene>
    <name evidence="2" type="ORF">M430DRAFT_269787</name>
</gene>
<dbReference type="GeneID" id="36573571"/>
<dbReference type="AlphaFoldDB" id="A0A2T3BGB1"/>
<sequence length="364" mass="40175">MRYSILILFLSSRFGNAGVLASHAECKDSCASAIASNDNEPTRSSLSIDCDMFLATTLYLTSRYMIFLPLKLPIATWTQSADNISLHSILTTATVTMIQNNDGHNMLANHAEETIWSAHLHSGSPTMSVRKVMPTEPPHYVESLCHYPSDPRPLINVYGSACACAGATPTLAIAPIYTQVYTKQEELRVSRFKILAIPLTKGATKGYLSVMTHQFSWLGTGALVFVTNHSELANVFEFTPDHRLRLSGTDLLSASDDELPAFVPPTSRNNVGYGVFRFWSPEHPLHPKIHARSFYIDLQAHPGQRGLQVRALVNASFGSEVIAVQNEDTPVVFLPIGRETPNAESDFLASLYTLEAIDFEKMQD</sequence>
<organism evidence="2 3">
    <name type="scientific">Amorphotheca resinae ATCC 22711</name>
    <dbReference type="NCBI Taxonomy" id="857342"/>
    <lineage>
        <taxon>Eukaryota</taxon>
        <taxon>Fungi</taxon>
        <taxon>Dikarya</taxon>
        <taxon>Ascomycota</taxon>
        <taxon>Pezizomycotina</taxon>
        <taxon>Leotiomycetes</taxon>
        <taxon>Helotiales</taxon>
        <taxon>Amorphothecaceae</taxon>
        <taxon>Amorphotheca</taxon>
    </lineage>
</organism>
<keyword evidence="3" id="KW-1185">Reference proteome</keyword>
<reference evidence="2 3" key="1">
    <citation type="journal article" date="2018" name="New Phytol.">
        <title>Comparative genomics and transcriptomics depict ericoid mycorrhizal fungi as versatile saprotrophs and plant mutualists.</title>
        <authorList>
            <person name="Martino E."/>
            <person name="Morin E."/>
            <person name="Grelet G.A."/>
            <person name="Kuo A."/>
            <person name="Kohler A."/>
            <person name="Daghino S."/>
            <person name="Barry K.W."/>
            <person name="Cichocki N."/>
            <person name="Clum A."/>
            <person name="Dockter R.B."/>
            <person name="Hainaut M."/>
            <person name="Kuo R.C."/>
            <person name="LaButti K."/>
            <person name="Lindahl B.D."/>
            <person name="Lindquist E.A."/>
            <person name="Lipzen A."/>
            <person name="Khouja H.R."/>
            <person name="Magnuson J."/>
            <person name="Murat C."/>
            <person name="Ohm R.A."/>
            <person name="Singer S.W."/>
            <person name="Spatafora J.W."/>
            <person name="Wang M."/>
            <person name="Veneault-Fourrey C."/>
            <person name="Henrissat B."/>
            <person name="Grigoriev I.V."/>
            <person name="Martin F.M."/>
            <person name="Perotto S."/>
        </authorList>
    </citation>
    <scope>NUCLEOTIDE SEQUENCE [LARGE SCALE GENOMIC DNA]</scope>
    <source>
        <strain evidence="2 3">ATCC 22711</strain>
    </source>
</reference>